<dbReference type="GO" id="GO:0000166">
    <property type="term" value="F:nucleotide binding"/>
    <property type="evidence" value="ECO:0007669"/>
    <property type="project" value="UniProtKB-KW"/>
</dbReference>
<sequence length="172" mass="19005">MSTDPRGPHAWDRLWAPHRKEYLADEAGNFDADSCPFCIAQEVSDSEGLVVVRRSATFVVMNKYPYNSGHLLVCTNRHVPLYDELTPEEVIQIGELTAQAMRTLRTVANAAGFNIGLNQGNVAGAGVADHIHQHIVPRWAGDINFMPIVGGTKVLPELIEQTRLLLSESWSD</sequence>
<evidence type="ECO:0000256" key="1">
    <source>
        <dbReference type="ARBA" id="ARBA00022741"/>
    </source>
</evidence>
<dbReference type="CDD" id="cd01275">
    <property type="entry name" value="FHIT"/>
    <property type="match status" value="1"/>
</dbReference>
<dbReference type="PANTHER" id="PTHR42997:SF1">
    <property type="entry name" value="AP-4-A PHOSPHORYLASE"/>
    <property type="match status" value="1"/>
</dbReference>
<protein>
    <submittedName>
        <fullName evidence="3">Unannotated protein</fullName>
    </submittedName>
</protein>
<gene>
    <name evidence="3" type="ORF">UFOPK2171_00718</name>
</gene>
<keyword evidence="1" id="KW-0547">Nucleotide-binding</keyword>
<dbReference type="PANTHER" id="PTHR42997">
    <property type="entry name" value="HIT FAMILY HYDROLASE"/>
    <property type="match status" value="1"/>
</dbReference>
<proteinExistence type="predicted"/>
<dbReference type="EMBL" id="CAEZWD010000088">
    <property type="protein sequence ID" value="CAB4652062.1"/>
    <property type="molecule type" value="Genomic_DNA"/>
</dbReference>
<dbReference type="SUPFAM" id="SSF54197">
    <property type="entry name" value="HIT-like"/>
    <property type="match status" value="1"/>
</dbReference>
<feature type="domain" description="HIT" evidence="2">
    <location>
        <begin position="36"/>
        <end position="145"/>
    </location>
</feature>
<dbReference type="GO" id="GO:0003824">
    <property type="term" value="F:catalytic activity"/>
    <property type="evidence" value="ECO:0007669"/>
    <property type="project" value="InterPro"/>
</dbReference>
<name>A0A6J6KRC7_9ZZZZ</name>
<organism evidence="3">
    <name type="scientific">freshwater metagenome</name>
    <dbReference type="NCBI Taxonomy" id="449393"/>
    <lineage>
        <taxon>unclassified sequences</taxon>
        <taxon>metagenomes</taxon>
        <taxon>ecological metagenomes</taxon>
    </lineage>
</organism>
<dbReference type="InterPro" id="IPR052908">
    <property type="entry name" value="AP-4-A_phosphorylase"/>
</dbReference>
<accession>A0A6J6KRC7</accession>
<dbReference type="InterPro" id="IPR039383">
    <property type="entry name" value="FHIT"/>
</dbReference>
<dbReference type="PROSITE" id="PS51084">
    <property type="entry name" value="HIT_2"/>
    <property type="match status" value="1"/>
</dbReference>
<dbReference type="Gene3D" id="3.30.428.10">
    <property type="entry name" value="HIT-like"/>
    <property type="match status" value="1"/>
</dbReference>
<evidence type="ECO:0000259" key="2">
    <source>
        <dbReference type="PROSITE" id="PS51084"/>
    </source>
</evidence>
<evidence type="ECO:0000313" key="3">
    <source>
        <dbReference type="EMBL" id="CAB4652062.1"/>
    </source>
</evidence>
<reference evidence="3" key="1">
    <citation type="submission" date="2020-05" db="EMBL/GenBank/DDBJ databases">
        <authorList>
            <person name="Chiriac C."/>
            <person name="Salcher M."/>
            <person name="Ghai R."/>
            <person name="Kavagutti S V."/>
        </authorList>
    </citation>
    <scope>NUCLEOTIDE SEQUENCE</scope>
</reference>
<dbReference type="AlphaFoldDB" id="A0A6J6KRC7"/>
<dbReference type="InterPro" id="IPR036265">
    <property type="entry name" value="HIT-like_sf"/>
</dbReference>
<dbReference type="InterPro" id="IPR011146">
    <property type="entry name" value="HIT-like"/>
</dbReference>
<dbReference type="Pfam" id="PF01230">
    <property type="entry name" value="HIT"/>
    <property type="match status" value="1"/>
</dbReference>